<keyword evidence="6 10" id="KW-0573">Peptidoglycan synthesis</keyword>
<evidence type="ECO:0000256" key="4">
    <source>
        <dbReference type="ARBA" id="ARBA00022679"/>
    </source>
</evidence>
<dbReference type="SUPFAM" id="SSF53756">
    <property type="entry name" value="UDP-Glycosyltransferase/glycogen phosphorylase"/>
    <property type="match status" value="1"/>
</dbReference>
<sequence>MSKNKHVIIAGGKTGGHLFPGIAVAQALMEKDPATKILFVGTRAPFEIQTLARYGFAHKSIISKPIKGKNLFAKIWSAGLVGISLIQALGIIIAFRADFILGVGGFSSFALVLAGRILFKETAIHEQNAFPGMTNRMLSKIARTRFISFKATQGMPENDTTFLVGNPVRRPLSTAQENSMTDECVLNRINADDFLILVTGGSQGAASINAAFIQAVAMMKETHRLFIIHQTGATAEAQIQQFYAAGDIRHKAAAFFYDMPAIQDRADLVISRAGAGTVSELCIKGKPAILVPYPHAADDHQTANAKSLADQGACIMIADKDLTGETLSAAIENLRHNTNKRTGMADTMTSLAMPHGADLIADRILGADVSKKEDNVPA</sequence>
<evidence type="ECO:0000256" key="3">
    <source>
        <dbReference type="ARBA" id="ARBA00022676"/>
    </source>
</evidence>
<dbReference type="Pfam" id="PF04101">
    <property type="entry name" value="Glyco_tran_28_C"/>
    <property type="match status" value="1"/>
</dbReference>
<dbReference type="InterPro" id="IPR007235">
    <property type="entry name" value="Glyco_trans_28_C"/>
</dbReference>
<dbReference type="RefSeq" id="WP_178366210.1">
    <property type="nucleotide sequence ID" value="NZ_JACADJ010000017.1"/>
</dbReference>
<dbReference type="InterPro" id="IPR006009">
    <property type="entry name" value="GlcNAc_MurG"/>
</dbReference>
<gene>
    <name evidence="10 14" type="primary">murG</name>
    <name evidence="14" type="ORF">HXW94_07115</name>
</gene>
<evidence type="ECO:0000256" key="10">
    <source>
        <dbReference type="HAMAP-Rule" id="MF_00033"/>
    </source>
</evidence>
<dbReference type="Pfam" id="PF03033">
    <property type="entry name" value="Glyco_transf_28"/>
    <property type="match status" value="1"/>
</dbReference>
<feature type="binding site" evidence="10">
    <location>
        <position position="202"/>
    </location>
    <ligand>
        <name>UDP-N-acetyl-alpha-D-glucosamine</name>
        <dbReference type="ChEBI" id="CHEBI:57705"/>
    </ligand>
</feature>
<dbReference type="GO" id="GO:0005975">
    <property type="term" value="P:carbohydrate metabolic process"/>
    <property type="evidence" value="ECO:0007669"/>
    <property type="project" value="InterPro"/>
</dbReference>
<evidence type="ECO:0000259" key="13">
    <source>
        <dbReference type="Pfam" id="PF04101"/>
    </source>
</evidence>
<dbReference type="UniPathway" id="UPA00219"/>
<dbReference type="NCBIfam" id="TIGR01133">
    <property type="entry name" value="murG"/>
    <property type="match status" value="1"/>
</dbReference>
<name>A0A850T8I4_9BACT</name>
<keyword evidence="3 10" id="KW-0328">Glycosyltransferase</keyword>
<dbReference type="InterPro" id="IPR004276">
    <property type="entry name" value="GlycoTrans_28_N"/>
</dbReference>
<keyword evidence="9 10" id="KW-0961">Cell wall biogenesis/degradation</keyword>
<evidence type="ECO:0000256" key="2">
    <source>
        <dbReference type="ARBA" id="ARBA00022618"/>
    </source>
</evidence>
<comment type="function">
    <text evidence="10">Cell wall formation. Catalyzes the transfer of a GlcNAc subunit on undecaprenyl-pyrophosphoryl-MurNAc-pentapeptide (lipid intermediate I) to form undecaprenyl-pyrophosphoryl-MurNAc-(pentapeptide)GlcNAc (lipid intermediate II).</text>
</comment>
<dbReference type="AlphaFoldDB" id="A0A850T8I4"/>
<comment type="subcellular location">
    <subcellularLocation>
        <location evidence="10">Cell membrane</location>
        <topology evidence="10">Peripheral membrane protein</topology>
        <orientation evidence="10">Cytoplasmic side</orientation>
    </subcellularLocation>
</comment>
<feature type="domain" description="Glycosyl transferase family 28 C-terminal" evidence="13">
    <location>
        <begin position="196"/>
        <end position="350"/>
    </location>
</feature>
<comment type="caution">
    <text evidence="14">The sequence shown here is derived from an EMBL/GenBank/DDBJ whole genome shotgun (WGS) entry which is preliminary data.</text>
</comment>
<keyword evidence="4 10" id="KW-0808">Transferase</keyword>
<dbReference type="GO" id="GO:0005886">
    <property type="term" value="C:plasma membrane"/>
    <property type="evidence" value="ECO:0007669"/>
    <property type="project" value="UniProtKB-SubCell"/>
</dbReference>
<feature type="binding site" evidence="10">
    <location>
        <position position="301"/>
    </location>
    <ligand>
        <name>UDP-N-acetyl-alpha-D-glucosamine</name>
        <dbReference type="ChEBI" id="CHEBI:57705"/>
    </ligand>
</feature>
<feature type="binding site" evidence="10">
    <location>
        <begin position="14"/>
        <end position="16"/>
    </location>
    <ligand>
        <name>UDP-N-acetyl-alpha-D-glucosamine</name>
        <dbReference type="ChEBI" id="CHEBI:57705"/>
    </ligand>
</feature>
<comment type="catalytic activity">
    <reaction evidence="10">
        <text>di-trans,octa-cis-undecaprenyl diphospho-N-acetyl-alpha-D-muramoyl-L-alanyl-D-glutamyl-meso-2,6-diaminopimeloyl-D-alanyl-D-alanine + UDP-N-acetyl-alpha-D-glucosamine = di-trans,octa-cis-undecaprenyl diphospho-[N-acetyl-alpha-D-glucosaminyl-(1-&gt;4)]-N-acetyl-alpha-D-muramoyl-L-alanyl-D-glutamyl-meso-2,6-diaminopimeloyl-D-alanyl-D-alanine + UDP + H(+)</text>
        <dbReference type="Rhea" id="RHEA:31227"/>
        <dbReference type="ChEBI" id="CHEBI:15378"/>
        <dbReference type="ChEBI" id="CHEBI:57705"/>
        <dbReference type="ChEBI" id="CHEBI:58223"/>
        <dbReference type="ChEBI" id="CHEBI:61387"/>
        <dbReference type="ChEBI" id="CHEBI:61388"/>
        <dbReference type="EC" id="2.4.1.227"/>
    </reaction>
</comment>
<evidence type="ECO:0000256" key="5">
    <source>
        <dbReference type="ARBA" id="ARBA00022960"/>
    </source>
</evidence>
<dbReference type="EMBL" id="JACADJ010000017">
    <property type="protein sequence ID" value="NWH04758.1"/>
    <property type="molecule type" value="Genomic_DNA"/>
</dbReference>
<feature type="binding site" evidence="10">
    <location>
        <position position="128"/>
    </location>
    <ligand>
        <name>UDP-N-acetyl-alpha-D-glucosamine</name>
        <dbReference type="ChEBI" id="CHEBI:57705"/>
    </ligand>
</feature>
<proteinExistence type="inferred from homology"/>
<evidence type="ECO:0000256" key="1">
    <source>
        <dbReference type="ARBA" id="ARBA00022475"/>
    </source>
</evidence>
<evidence type="ECO:0000256" key="11">
    <source>
        <dbReference type="SAM" id="Phobius"/>
    </source>
</evidence>
<comment type="pathway">
    <text evidence="10">Cell wall biogenesis; peptidoglycan biosynthesis.</text>
</comment>
<dbReference type="GO" id="GO:0009252">
    <property type="term" value="P:peptidoglycan biosynthetic process"/>
    <property type="evidence" value="ECO:0007669"/>
    <property type="project" value="UniProtKB-UniRule"/>
</dbReference>
<feature type="domain" description="Glycosyltransferase family 28 N-terminal" evidence="12">
    <location>
        <begin position="7"/>
        <end position="144"/>
    </location>
</feature>
<evidence type="ECO:0000313" key="15">
    <source>
        <dbReference type="Proteomes" id="UP000553343"/>
    </source>
</evidence>
<comment type="similarity">
    <text evidence="10">Belongs to the glycosyltransferase 28 family. MurG subfamily.</text>
</comment>
<dbReference type="CDD" id="cd03785">
    <property type="entry name" value="GT28_MurG"/>
    <property type="match status" value="1"/>
</dbReference>
<dbReference type="Proteomes" id="UP000553343">
    <property type="component" value="Unassembled WGS sequence"/>
</dbReference>
<organism evidence="14 15">
    <name type="scientific">Desulfobacter latus</name>
    <dbReference type="NCBI Taxonomy" id="2292"/>
    <lineage>
        <taxon>Bacteria</taxon>
        <taxon>Pseudomonadati</taxon>
        <taxon>Thermodesulfobacteriota</taxon>
        <taxon>Desulfobacteria</taxon>
        <taxon>Desulfobacterales</taxon>
        <taxon>Desulfobacteraceae</taxon>
        <taxon>Desulfobacter</taxon>
    </lineage>
</organism>
<keyword evidence="7 10" id="KW-0472">Membrane</keyword>
<evidence type="ECO:0000256" key="7">
    <source>
        <dbReference type="ARBA" id="ARBA00023136"/>
    </source>
</evidence>
<dbReference type="PANTHER" id="PTHR21015">
    <property type="entry name" value="UDP-N-ACETYLGLUCOSAMINE--N-ACETYLMURAMYL-(PENTAPEPTIDE) PYROPHOSPHORYL-UNDECAPRENOL N-ACETYLGLUCOSAMINE TRANSFERASE 1"/>
    <property type="match status" value="1"/>
</dbReference>
<dbReference type="GO" id="GO:0008360">
    <property type="term" value="P:regulation of cell shape"/>
    <property type="evidence" value="ECO:0007669"/>
    <property type="project" value="UniProtKB-KW"/>
</dbReference>
<keyword evidence="11" id="KW-0812">Transmembrane</keyword>
<dbReference type="HAMAP" id="MF_00033">
    <property type="entry name" value="MurG"/>
    <property type="match status" value="1"/>
</dbReference>
<dbReference type="EC" id="2.4.1.227" evidence="10"/>
<keyword evidence="5 10" id="KW-0133">Cell shape</keyword>
<protein>
    <recommendedName>
        <fullName evidence="10">UDP-N-acetylglucosamine--N-acetylmuramyl-(pentapeptide) pyrophosphoryl-undecaprenol N-acetylglucosamine transferase</fullName>
        <ecNumber evidence="10">2.4.1.227</ecNumber>
    </recommendedName>
    <alternativeName>
        <fullName evidence="10">Undecaprenyl-PP-MurNAc-pentapeptide-UDPGlcNAc GlcNAc transferase</fullName>
    </alternativeName>
</protein>
<keyword evidence="1 10" id="KW-1003">Cell membrane</keyword>
<feature type="transmembrane region" description="Helical" evidence="11">
    <location>
        <begin position="71"/>
        <end position="93"/>
    </location>
</feature>
<evidence type="ECO:0000313" key="14">
    <source>
        <dbReference type="EMBL" id="NWH04758.1"/>
    </source>
</evidence>
<keyword evidence="11" id="KW-1133">Transmembrane helix</keyword>
<evidence type="ECO:0000259" key="12">
    <source>
        <dbReference type="Pfam" id="PF03033"/>
    </source>
</evidence>
<keyword evidence="8 10" id="KW-0131">Cell cycle</keyword>
<reference evidence="14 15" key="1">
    <citation type="submission" date="2020-06" db="EMBL/GenBank/DDBJ databases">
        <title>High-quality draft genome of sulfate reducer Desulfobacter latus type strain AcrS2 isolated from marine sediment.</title>
        <authorList>
            <person name="Hoppe M."/>
            <person name="Larsen C.K."/>
            <person name="Marshall I.P.G."/>
            <person name="Schramm A."/>
            <person name="Marietou A.G."/>
        </authorList>
    </citation>
    <scope>NUCLEOTIDE SEQUENCE [LARGE SCALE GENOMIC DNA]</scope>
    <source>
        <strain evidence="14 15">AcRS2</strain>
    </source>
</reference>
<dbReference type="GO" id="GO:0051301">
    <property type="term" value="P:cell division"/>
    <property type="evidence" value="ECO:0007669"/>
    <property type="project" value="UniProtKB-KW"/>
</dbReference>
<comment type="caution">
    <text evidence="10">Lacks conserved residue(s) required for the propagation of feature annotation.</text>
</comment>
<dbReference type="PANTHER" id="PTHR21015:SF22">
    <property type="entry name" value="GLYCOSYLTRANSFERASE"/>
    <property type="match status" value="1"/>
</dbReference>
<dbReference type="Gene3D" id="3.40.50.2000">
    <property type="entry name" value="Glycogen Phosphorylase B"/>
    <property type="match status" value="2"/>
</dbReference>
<accession>A0A850T8I4</accession>
<evidence type="ECO:0000256" key="6">
    <source>
        <dbReference type="ARBA" id="ARBA00022984"/>
    </source>
</evidence>
<feature type="binding site" evidence="10">
    <location>
        <position position="169"/>
    </location>
    <ligand>
        <name>UDP-N-acetyl-alpha-D-glucosamine</name>
        <dbReference type="ChEBI" id="CHEBI:57705"/>
    </ligand>
</feature>
<feature type="transmembrane region" description="Helical" evidence="11">
    <location>
        <begin position="99"/>
        <end position="119"/>
    </location>
</feature>
<dbReference type="GO" id="GO:0050511">
    <property type="term" value="F:undecaprenyldiphospho-muramoylpentapeptide beta-N-acetylglucosaminyltransferase activity"/>
    <property type="evidence" value="ECO:0007669"/>
    <property type="project" value="UniProtKB-UniRule"/>
</dbReference>
<evidence type="ECO:0000256" key="9">
    <source>
        <dbReference type="ARBA" id="ARBA00023316"/>
    </source>
</evidence>
<dbReference type="GO" id="GO:0071555">
    <property type="term" value="P:cell wall organization"/>
    <property type="evidence" value="ECO:0007669"/>
    <property type="project" value="UniProtKB-KW"/>
</dbReference>
<keyword evidence="2 10" id="KW-0132">Cell division</keyword>
<keyword evidence="15" id="KW-1185">Reference proteome</keyword>
<evidence type="ECO:0000256" key="8">
    <source>
        <dbReference type="ARBA" id="ARBA00023306"/>
    </source>
</evidence>